<evidence type="ECO:0000313" key="2">
    <source>
        <dbReference type="EMBL" id="CAH9076811.1"/>
    </source>
</evidence>
<reference evidence="2" key="1">
    <citation type="submission" date="2022-07" db="EMBL/GenBank/DDBJ databases">
        <authorList>
            <person name="Macas J."/>
            <person name="Novak P."/>
            <person name="Neumann P."/>
        </authorList>
    </citation>
    <scope>NUCLEOTIDE SEQUENCE</scope>
</reference>
<sequence length="113" mass="12532">MSAVEQAMNQRRALAQQDGRETRLAKKRWHLRLPVGTQAVLPKGGRAEHLAAINSGPTWSLGLKLVGNSARTLTVGGYSWPHFLQVGFWPKNGASQRPLMAKMVREARETCGW</sequence>
<proteinExistence type="predicted"/>
<feature type="region of interest" description="Disordered" evidence="1">
    <location>
        <begin position="1"/>
        <end position="21"/>
    </location>
</feature>
<evidence type="ECO:0000313" key="3">
    <source>
        <dbReference type="Proteomes" id="UP001152484"/>
    </source>
</evidence>
<dbReference type="Proteomes" id="UP001152484">
    <property type="component" value="Unassembled WGS sequence"/>
</dbReference>
<dbReference type="AlphaFoldDB" id="A0A9P1E3T8"/>
<dbReference type="EMBL" id="CAMAPE010000010">
    <property type="protein sequence ID" value="CAH9076811.1"/>
    <property type="molecule type" value="Genomic_DNA"/>
</dbReference>
<gene>
    <name evidence="2" type="ORF">CEURO_LOCUS6040</name>
</gene>
<keyword evidence="3" id="KW-1185">Reference proteome</keyword>
<accession>A0A9P1E3T8</accession>
<name>A0A9P1E3T8_CUSEU</name>
<evidence type="ECO:0000256" key="1">
    <source>
        <dbReference type="SAM" id="MobiDB-lite"/>
    </source>
</evidence>
<protein>
    <submittedName>
        <fullName evidence="2">Uncharacterized protein</fullName>
    </submittedName>
</protein>
<organism evidence="2 3">
    <name type="scientific">Cuscuta europaea</name>
    <name type="common">European dodder</name>
    <dbReference type="NCBI Taxonomy" id="41803"/>
    <lineage>
        <taxon>Eukaryota</taxon>
        <taxon>Viridiplantae</taxon>
        <taxon>Streptophyta</taxon>
        <taxon>Embryophyta</taxon>
        <taxon>Tracheophyta</taxon>
        <taxon>Spermatophyta</taxon>
        <taxon>Magnoliopsida</taxon>
        <taxon>eudicotyledons</taxon>
        <taxon>Gunneridae</taxon>
        <taxon>Pentapetalae</taxon>
        <taxon>asterids</taxon>
        <taxon>lamiids</taxon>
        <taxon>Solanales</taxon>
        <taxon>Convolvulaceae</taxon>
        <taxon>Cuscuteae</taxon>
        <taxon>Cuscuta</taxon>
        <taxon>Cuscuta subgen. Cuscuta</taxon>
    </lineage>
</organism>
<comment type="caution">
    <text evidence="2">The sequence shown here is derived from an EMBL/GenBank/DDBJ whole genome shotgun (WGS) entry which is preliminary data.</text>
</comment>